<keyword evidence="3" id="KW-1185">Reference proteome</keyword>
<protein>
    <recommendedName>
        <fullName evidence="4">Secreted protein</fullName>
    </recommendedName>
</protein>
<dbReference type="AlphaFoldDB" id="A0A317QSA3"/>
<dbReference type="Proteomes" id="UP000246661">
    <property type="component" value="Unassembled WGS sequence"/>
</dbReference>
<accession>A0A317QSA3</accession>
<dbReference type="EMBL" id="QGTX01000001">
    <property type="protein sequence ID" value="PWW24580.1"/>
    <property type="molecule type" value="Genomic_DNA"/>
</dbReference>
<reference evidence="3" key="1">
    <citation type="submission" date="2018-05" db="EMBL/GenBank/DDBJ databases">
        <authorList>
            <person name="Klenk H.-P."/>
            <person name="Huntemann M."/>
            <person name="Clum A."/>
            <person name="Pillay M."/>
            <person name="Palaniappan K."/>
            <person name="Varghese N."/>
            <person name="Mikhailova N."/>
            <person name="Stamatis D."/>
            <person name="Reddy T."/>
            <person name="Daum C."/>
            <person name="Shapiro N."/>
            <person name="Ivanova N."/>
            <person name="Kyrpides N."/>
            <person name="Woyke T."/>
        </authorList>
    </citation>
    <scope>NUCLEOTIDE SEQUENCE [LARGE SCALE GENOMIC DNA]</scope>
    <source>
        <strain evidence="3">DSM 45417</strain>
    </source>
</reference>
<sequence length="102" mass="10824">MRRLFWLAMGITIGALVVRKLSRAAEKLTPQGIAGALVEGLRDLADAIGDFGADVRAAAAAREEELRSGTGLDAPLPERDDAQLQLPGRQLPGRRGAHAADR</sequence>
<proteinExistence type="predicted"/>
<comment type="caution">
    <text evidence="2">The sequence shown here is derived from an EMBL/GenBank/DDBJ whole genome shotgun (WGS) entry which is preliminary data.</text>
</comment>
<name>A0A317QSA3_9ACTN</name>
<gene>
    <name evidence="2" type="ORF">JD79_03764</name>
</gene>
<dbReference type="OrthoDB" id="3538051at2"/>
<organism evidence="2 3">
    <name type="scientific">Geodermatophilus normandii</name>
    <dbReference type="NCBI Taxonomy" id="1137989"/>
    <lineage>
        <taxon>Bacteria</taxon>
        <taxon>Bacillati</taxon>
        <taxon>Actinomycetota</taxon>
        <taxon>Actinomycetes</taxon>
        <taxon>Geodermatophilales</taxon>
        <taxon>Geodermatophilaceae</taxon>
        <taxon>Geodermatophilus</taxon>
    </lineage>
</organism>
<evidence type="ECO:0000313" key="2">
    <source>
        <dbReference type="EMBL" id="PWW24580.1"/>
    </source>
</evidence>
<feature type="region of interest" description="Disordered" evidence="1">
    <location>
        <begin position="66"/>
        <end position="102"/>
    </location>
</feature>
<evidence type="ECO:0008006" key="4">
    <source>
        <dbReference type="Google" id="ProtNLM"/>
    </source>
</evidence>
<evidence type="ECO:0000313" key="3">
    <source>
        <dbReference type="Proteomes" id="UP000246661"/>
    </source>
</evidence>
<evidence type="ECO:0000256" key="1">
    <source>
        <dbReference type="SAM" id="MobiDB-lite"/>
    </source>
</evidence>
<dbReference type="RefSeq" id="WP_110006720.1">
    <property type="nucleotide sequence ID" value="NZ_QGTX01000001.1"/>
</dbReference>